<comment type="caution">
    <text evidence="1">The sequence shown here is derived from an EMBL/GenBank/DDBJ whole genome shotgun (WGS) entry which is preliminary data.</text>
</comment>
<accession>A0A8S9YPC0</accession>
<reference evidence="1" key="1">
    <citation type="submission" date="2019-07" db="EMBL/GenBank/DDBJ databases">
        <title>Annotation for the trematode Paragonimus miyazaki's.</title>
        <authorList>
            <person name="Choi Y.-J."/>
        </authorList>
    </citation>
    <scope>NUCLEOTIDE SEQUENCE</scope>
    <source>
        <strain evidence="1">Japan</strain>
    </source>
</reference>
<protein>
    <submittedName>
        <fullName evidence="1">Uncharacterized protein</fullName>
    </submittedName>
</protein>
<evidence type="ECO:0000313" key="1">
    <source>
        <dbReference type="EMBL" id="KAF7246559.1"/>
    </source>
</evidence>
<organism evidence="1 2">
    <name type="scientific">Paragonimus skrjabini miyazakii</name>
    <dbReference type="NCBI Taxonomy" id="59628"/>
    <lineage>
        <taxon>Eukaryota</taxon>
        <taxon>Metazoa</taxon>
        <taxon>Spiralia</taxon>
        <taxon>Lophotrochozoa</taxon>
        <taxon>Platyhelminthes</taxon>
        <taxon>Trematoda</taxon>
        <taxon>Digenea</taxon>
        <taxon>Plagiorchiida</taxon>
        <taxon>Troglotremata</taxon>
        <taxon>Troglotrematidae</taxon>
        <taxon>Paragonimus</taxon>
    </lineage>
</organism>
<dbReference type="Proteomes" id="UP000822476">
    <property type="component" value="Unassembled WGS sequence"/>
</dbReference>
<dbReference type="EMBL" id="JTDE01005946">
    <property type="protein sequence ID" value="KAF7246559.1"/>
    <property type="molecule type" value="Genomic_DNA"/>
</dbReference>
<gene>
    <name evidence="1" type="ORF">EG68_09784</name>
</gene>
<evidence type="ECO:0000313" key="2">
    <source>
        <dbReference type="Proteomes" id="UP000822476"/>
    </source>
</evidence>
<dbReference type="OrthoDB" id="37721at2759"/>
<name>A0A8S9YPC0_9TREM</name>
<keyword evidence="2" id="KW-1185">Reference proteome</keyword>
<dbReference type="AlphaFoldDB" id="A0A8S9YPC0"/>
<proteinExistence type="predicted"/>
<sequence length="75" mass="9028">MFEEAIEHRVMRYDDEYKRVVIEPVELSQEFRKFEFDHAWETFPAFRDPKAGEQTKLLKDEKTPIADEVPKIKAK</sequence>